<dbReference type="HOGENOM" id="CLU_024773_0_0_4"/>
<dbReference type="EC" id="2.3.1.1" evidence="6"/>
<evidence type="ECO:0000256" key="3">
    <source>
        <dbReference type="ARBA" id="ARBA00022679"/>
    </source>
</evidence>
<dbReference type="InterPro" id="IPR010167">
    <property type="entry name" value="NH2A_AcTrfase"/>
</dbReference>
<dbReference type="Pfam" id="PF00696">
    <property type="entry name" value="AA_kinase"/>
    <property type="match status" value="1"/>
</dbReference>
<evidence type="ECO:0000313" key="10">
    <source>
        <dbReference type="Proteomes" id="UP000004188"/>
    </source>
</evidence>
<sequence>MNLKQLRTDRKLTIANLSQILDLDPGNLSKIEQGKLKPSLPVLMKYSNYFKVSIDNLVGQSSVDFISAFRSAAPYIHHYRNKIFVIAFDGFALESNSFVNLCTDINLLHSLGIKIILIHGIRPFIDLRLDKNNIKSSFHKHQRITTEEMMPHIIEANGLVKTKIEAALSSNIYHNNIFKSELKISSGNFLMAKPRGVIDGVDMEQTGVIREINHEAIIEKLNHNEIVIMSPIGYSPIGEIFNLSFESSASKIASSIQAEKLIYITENNGVQNIRGEFISEMTSIKLNNLISHIKESEHPEFIEKNTLPILEGAAQGLKEGLAKIHLVNRHINGSLIMELFTNQGQGTVITPEKIEKFRSAKIQDAKVIEKMINPLIQTQIIADRSIEKIEMEIQHFHILEFDNKILGCAQVNHYDGISEIACFAINENYQNMGYGKKLLEYCENECKKVNNKTFIMTTQSSHWFMENDFKQGNINDLPDVKKREYSPQRNSKIFLKELEQ</sequence>
<dbReference type="eggNOG" id="COG0548">
    <property type="taxonomic scope" value="Bacteria"/>
</dbReference>
<evidence type="ECO:0000256" key="1">
    <source>
        <dbReference type="ARBA" id="ARBA00004925"/>
    </source>
</evidence>
<dbReference type="GO" id="GO:0006526">
    <property type="term" value="P:L-arginine biosynthetic process"/>
    <property type="evidence" value="ECO:0007669"/>
    <property type="project" value="UniProtKB-UniRule"/>
</dbReference>
<evidence type="ECO:0000313" key="9">
    <source>
        <dbReference type="EMBL" id="EDZ64429.1"/>
    </source>
</evidence>
<dbReference type="NCBIfam" id="NF003641">
    <property type="entry name" value="PRK05279.1"/>
    <property type="match status" value="1"/>
</dbReference>
<dbReference type="PANTHER" id="PTHR30602:SF12">
    <property type="entry name" value="AMINO-ACID ACETYLTRANSFERASE NAGS1, CHLOROPLASTIC-RELATED"/>
    <property type="match status" value="1"/>
</dbReference>
<dbReference type="InterPro" id="IPR016181">
    <property type="entry name" value="Acyl_CoA_acyltransferase"/>
</dbReference>
<dbReference type="CDD" id="cd00093">
    <property type="entry name" value="HTH_XRE"/>
    <property type="match status" value="1"/>
</dbReference>
<keyword evidence="6" id="KW-0055">Arginine biosynthesis</keyword>
<organism evidence="9 10">
    <name type="scientific">beta proteobacterium KB13</name>
    <dbReference type="NCBI Taxonomy" id="314607"/>
    <lineage>
        <taxon>Bacteria</taxon>
        <taxon>Pseudomonadati</taxon>
        <taxon>Pseudomonadota</taxon>
        <taxon>Betaproteobacteria</taxon>
        <taxon>Nitrosomonadales</taxon>
        <taxon>OM43 clade</taxon>
    </lineage>
</organism>
<gene>
    <name evidence="6 9" type="primary">argA</name>
    <name evidence="9" type="ORF">KB13_561</name>
</gene>
<dbReference type="SUPFAM" id="SSF47413">
    <property type="entry name" value="lambda repressor-like DNA-binding domains"/>
    <property type="match status" value="1"/>
</dbReference>
<keyword evidence="6" id="KW-0963">Cytoplasm</keyword>
<dbReference type="eggNOG" id="COG1246">
    <property type="taxonomic scope" value="Bacteria"/>
</dbReference>
<dbReference type="SMART" id="SM00530">
    <property type="entry name" value="HTH_XRE"/>
    <property type="match status" value="1"/>
</dbReference>
<reference evidence="10" key="1">
    <citation type="journal article" date="2012" name="Stand. Genomic Sci.">
        <title>Genome sequence of strain HIMB624, a cultured representative from the OM43 clade of marine Betaproteobacteria.</title>
        <authorList>
            <person name="Huggett M.J."/>
            <person name="Hayakawa D.H."/>
            <person name="Rappe M.S."/>
        </authorList>
    </citation>
    <scope>NUCLEOTIDE SEQUENCE [LARGE SCALE GENOMIC DNA]</scope>
    <source>
        <strain evidence="10">KB13</strain>
    </source>
</reference>
<dbReference type="GO" id="GO:0005737">
    <property type="term" value="C:cytoplasm"/>
    <property type="evidence" value="ECO:0007669"/>
    <property type="project" value="UniProtKB-SubCell"/>
</dbReference>
<dbReference type="CDD" id="cd04301">
    <property type="entry name" value="NAT_SF"/>
    <property type="match status" value="1"/>
</dbReference>
<evidence type="ECO:0000256" key="2">
    <source>
        <dbReference type="ARBA" id="ARBA00009145"/>
    </source>
</evidence>
<keyword evidence="4 6" id="KW-0012">Acyltransferase</keyword>
<dbReference type="InterPro" id="IPR000182">
    <property type="entry name" value="GNAT_dom"/>
</dbReference>
<comment type="subcellular location">
    <subcellularLocation>
        <location evidence="6">Cytoplasm</location>
    </subcellularLocation>
</comment>
<keyword evidence="6" id="KW-0028">Amino-acid biosynthesis</keyword>
<dbReference type="Proteomes" id="UP000004188">
    <property type="component" value="Unassembled WGS sequence"/>
</dbReference>
<evidence type="ECO:0000259" key="8">
    <source>
        <dbReference type="PROSITE" id="PS51186"/>
    </source>
</evidence>
<evidence type="ECO:0000259" key="7">
    <source>
        <dbReference type="PROSITE" id="PS50943"/>
    </source>
</evidence>
<dbReference type="InterPro" id="IPR001048">
    <property type="entry name" value="Asp/Glu/Uridylate_kinase"/>
</dbReference>
<dbReference type="PIRSF" id="PIRSF000423">
    <property type="entry name" value="ArgA"/>
    <property type="match status" value="1"/>
</dbReference>
<keyword evidence="10" id="KW-1185">Reference proteome</keyword>
<dbReference type="AlphaFoldDB" id="B6BWF9"/>
<dbReference type="HAMAP" id="MF_01105">
    <property type="entry name" value="N_acetyl_glu_synth"/>
    <property type="match status" value="1"/>
</dbReference>
<dbReference type="InterPro" id="IPR010982">
    <property type="entry name" value="Lambda_DNA-bd_dom_sf"/>
</dbReference>
<evidence type="ECO:0000256" key="5">
    <source>
        <dbReference type="ARBA" id="ARBA00048372"/>
    </source>
</evidence>
<dbReference type="PROSITE" id="PS50943">
    <property type="entry name" value="HTH_CROC1"/>
    <property type="match status" value="1"/>
</dbReference>
<dbReference type="STRING" id="314607.KB13_561"/>
<dbReference type="SUPFAM" id="SSF55729">
    <property type="entry name" value="Acyl-CoA N-acyltransferases (Nat)"/>
    <property type="match status" value="1"/>
</dbReference>
<protein>
    <recommendedName>
        <fullName evidence="6">Amino-acid acetyltransferase</fullName>
        <ecNumber evidence="6">2.3.1.1</ecNumber>
    </recommendedName>
    <alternativeName>
        <fullName evidence="6">N-acetylglutamate synthase</fullName>
        <shortName evidence="6">AGS</shortName>
        <shortName evidence="6">NAGS</shortName>
    </alternativeName>
</protein>
<accession>B6BWF9</accession>
<dbReference type="PROSITE" id="PS51186">
    <property type="entry name" value="GNAT"/>
    <property type="match status" value="1"/>
</dbReference>
<keyword evidence="3 6" id="KW-0808">Transferase</keyword>
<dbReference type="InterPro" id="IPR036393">
    <property type="entry name" value="AceGlu_kinase-like_sf"/>
</dbReference>
<comment type="catalytic activity">
    <reaction evidence="5 6">
        <text>L-glutamate + acetyl-CoA = N-acetyl-L-glutamate + CoA + H(+)</text>
        <dbReference type="Rhea" id="RHEA:24292"/>
        <dbReference type="ChEBI" id="CHEBI:15378"/>
        <dbReference type="ChEBI" id="CHEBI:29985"/>
        <dbReference type="ChEBI" id="CHEBI:44337"/>
        <dbReference type="ChEBI" id="CHEBI:57287"/>
        <dbReference type="ChEBI" id="CHEBI:57288"/>
        <dbReference type="EC" id="2.3.1.1"/>
    </reaction>
</comment>
<comment type="miscellaneous">
    <text evidence="6">In bacteria which possess the bifunctional enzyme ornithine acetyltransferase/N-acetylglutamate synthase (ArgJ), ArgA fulfills an anaplerotic role.</text>
</comment>
<dbReference type="GO" id="GO:0004042">
    <property type="term" value="F:L-glutamate N-acetyltransferase activity"/>
    <property type="evidence" value="ECO:0007669"/>
    <property type="project" value="UniProtKB-UniRule"/>
</dbReference>
<dbReference type="Gene3D" id="3.40.1160.10">
    <property type="entry name" value="Acetylglutamate kinase-like"/>
    <property type="match status" value="1"/>
</dbReference>
<evidence type="ECO:0000256" key="6">
    <source>
        <dbReference type="HAMAP-Rule" id="MF_01105"/>
    </source>
</evidence>
<dbReference type="EMBL" id="DS995299">
    <property type="protein sequence ID" value="EDZ64429.1"/>
    <property type="molecule type" value="Genomic_DNA"/>
</dbReference>
<proteinExistence type="inferred from homology"/>
<dbReference type="Gene3D" id="1.10.260.40">
    <property type="entry name" value="lambda repressor-like DNA-binding domains"/>
    <property type="match status" value="1"/>
</dbReference>
<dbReference type="GO" id="GO:0003677">
    <property type="term" value="F:DNA binding"/>
    <property type="evidence" value="ECO:0007669"/>
    <property type="project" value="InterPro"/>
</dbReference>
<dbReference type="Pfam" id="PF00583">
    <property type="entry name" value="Acetyltransf_1"/>
    <property type="match status" value="1"/>
</dbReference>
<dbReference type="Pfam" id="PF01381">
    <property type="entry name" value="HTH_3"/>
    <property type="match status" value="1"/>
</dbReference>
<name>B6BWF9_9PROT</name>
<dbReference type="SUPFAM" id="SSF53633">
    <property type="entry name" value="Carbamate kinase-like"/>
    <property type="match status" value="1"/>
</dbReference>
<dbReference type="Gene3D" id="3.40.630.30">
    <property type="match status" value="1"/>
</dbReference>
<dbReference type="NCBIfam" id="TIGR01890">
    <property type="entry name" value="N-Ac-Glu-synth"/>
    <property type="match status" value="1"/>
</dbReference>
<comment type="pathway">
    <text evidence="1 6">Amino-acid biosynthesis; L-arginine biosynthesis; N(2)-acetyl-L-ornithine from L-glutamate: step 1/4.</text>
</comment>
<evidence type="ECO:0000256" key="4">
    <source>
        <dbReference type="ARBA" id="ARBA00023315"/>
    </source>
</evidence>
<feature type="domain" description="HTH cro/C1-type" evidence="7">
    <location>
        <begin position="3"/>
        <end position="57"/>
    </location>
</feature>
<comment type="similarity">
    <text evidence="2 6">Belongs to the acetyltransferase family. ArgA subfamily.</text>
</comment>
<dbReference type="InterPro" id="IPR001387">
    <property type="entry name" value="Cro/C1-type_HTH"/>
</dbReference>
<dbReference type="PANTHER" id="PTHR30602">
    <property type="entry name" value="AMINO-ACID ACETYLTRANSFERASE"/>
    <property type="match status" value="1"/>
</dbReference>
<dbReference type="UniPathway" id="UPA00068">
    <property type="reaction ID" value="UER00106"/>
</dbReference>
<feature type="domain" description="N-acetyltransferase" evidence="8">
    <location>
        <begin position="355"/>
        <end position="499"/>
    </location>
</feature>